<dbReference type="EMBL" id="LZKG01000173">
    <property type="protein sequence ID" value="OBI24309.1"/>
    <property type="molecule type" value="Genomic_DNA"/>
</dbReference>
<name>A0A1A2XEQ1_MYCSD</name>
<proteinExistence type="predicted"/>
<organism evidence="2 3">
    <name type="scientific">Mycolicibacter sinensis (strain JDM601)</name>
    <name type="common">Mycobacterium sinense</name>
    <dbReference type="NCBI Taxonomy" id="875328"/>
    <lineage>
        <taxon>Bacteria</taxon>
        <taxon>Bacillati</taxon>
        <taxon>Actinomycetota</taxon>
        <taxon>Actinomycetes</taxon>
        <taxon>Mycobacteriales</taxon>
        <taxon>Mycobacteriaceae</taxon>
        <taxon>Mycolicibacter</taxon>
    </lineage>
</organism>
<dbReference type="InterPro" id="IPR023346">
    <property type="entry name" value="Lysozyme-like_dom_sf"/>
</dbReference>
<comment type="caution">
    <text evidence="2">The sequence shown here is derived from an EMBL/GenBank/DDBJ whole genome shotgun (WGS) entry which is preliminary data.</text>
</comment>
<accession>A0A1A2XEQ1</accession>
<dbReference type="AlphaFoldDB" id="A0A1A2XEQ1"/>
<gene>
    <name evidence="2" type="ORF">A5710_00845</name>
</gene>
<protein>
    <recommendedName>
        <fullName evidence="1">Transglycosylase SLT domain-containing protein</fullName>
    </recommendedName>
</protein>
<dbReference type="InterPro" id="IPR008258">
    <property type="entry name" value="Transglycosylase_SLT_dom_1"/>
</dbReference>
<dbReference type="Pfam" id="PF01464">
    <property type="entry name" value="SLT"/>
    <property type="match status" value="1"/>
</dbReference>
<dbReference type="SUPFAM" id="SSF53955">
    <property type="entry name" value="Lysozyme-like"/>
    <property type="match status" value="1"/>
</dbReference>
<dbReference type="Proteomes" id="UP000093943">
    <property type="component" value="Unassembled WGS sequence"/>
</dbReference>
<evidence type="ECO:0000313" key="2">
    <source>
        <dbReference type="EMBL" id="OBI24309.1"/>
    </source>
</evidence>
<reference evidence="3" key="1">
    <citation type="submission" date="2016-06" db="EMBL/GenBank/DDBJ databases">
        <authorList>
            <person name="Sutton G."/>
            <person name="Brinkac L."/>
            <person name="Sanka R."/>
            <person name="Adams M."/>
            <person name="Lau E."/>
            <person name="Sam S."/>
            <person name="Sreng N."/>
            <person name="Him V."/>
            <person name="Kerleguer A."/>
            <person name="Cheng S."/>
        </authorList>
    </citation>
    <scope>NUCLEOTIDE SEQUENCE [LARGE SCALE GENOMIC DNA]</scope>
    <source>
        <strain evidence="3">E1876</strain>
    </source>
</reference>
<dbReference type="Gene3D" id="1.10.530.10">
    <property type="match status" value="1"/>
</dbReference>
<evidence type="ECO:0000313" key="3">
    <source>
        <dbReference type="Proteomes" id="UP000093943"/>
    </source>
</evidence>
<sequence>MGSEDVRFDKVGMPGGRDAYSRYISRALDVMGITDPQARANWTRGLETAVGRESGFNPMAVNKWDSNAHGARMVDGAPLHASRGGLQTIPSTFAAHHQPGTSTNIYDPVANTCAAMNYLMHRYHVLRDGSNLSSVHQFNPHHAPQGY</sequence>
<evidence type="ECO:0000259" key="1">
    <source>
        <dbReference type="Pfam" id="PF01464"/>
    </source>
</evidence>
<feature type="domain" description="Transglycosylase SLT" evidence="1">
    <location>
        <begin position="48"/>
        <end position="127"/>
    </location>
</feature>